<dbReference type="RefSeq" id="WP_282838886.1">
    <property type="nucleotide sequence ID" value="NZ_JASCXW010000005.1"/>
</dbReference>
<evidence type="ECO:0000313" key="2">
    <source>
        <dbReference type="Proteomes" id="UP001431532"/>
    </source>
</evidence>
<accession>A0AAW6U8U3</accession>
<protein>
    <submittedName>
        <fullName evidence="1">Uncharacterized protein</fullName>
    </submittedName>
</protein>
<dbReference type="EMBL" id="JASCXW010000005">
    <property type="protein sequence ID" value="MDI6452471.1"/>
    <property type="molecule type" value="Genomic_DNA"/>
</dbReference>
<sequence>MRKYLISIITITLLIASIATVTYAWFTYVEKKSLATFEAGEISITAAANDQLLVDNILLEDLAFIDYQKDLIDDTTGHFDLMASTLTITIQNSDRSVLTRNKIVLTEEGTIDGLLYFLVLDGVNIGGTENISTNYQSMILSVISSYATKEEQLLAIMDHNTLVLDDIYNTVIGASDVLTFQIIFWGDYDELTDPESYLDMIYSFSIFIDTINSKGEVV</sequence>
<keyword evidence="2" id="KW-1185">Reference proteome</keyword>
<comment type="caution">
    <text evidence="1">The sequence shown here is derived from an EMBL/GenBank/DDBJ whole genome shotgun (WGS) entry which is preliminary data.</text>
</comment>
<gene>
    <name evidence="1" type="ORF">QJ521_02735</name>
</gene>
<dbReference type="Proteomes" id="UP001431532">
    <property type="component" value="Unassembled WGS sequence"/>
</dbReference>
<dbReference type="AlphaFoldDB" id="A0AAW6U8U3"/>
<name>A0AAW6U8U3_9MOLU</name>
<proteinExistence type="predicted"/>
<evidence type="ECO:0000313" key="1">
    <source>
        <dbReference type="EMBL" id="MDI6452471.1"/>
    </source>
</evidence>
<organism evidence="1 2">
    <name type="scientific">Peloplasma aerotolerans</name>
    <dbReference type="NCBI Taxonomy" id="3044389"/>
    <lineage>
        <taxon>Bacteria</taxon>
        <taxon>Bacillati</taxon>
        <taxon>Mycoplasmatota</taxon>
        <taxon>Mollicutes</taxon>
        <taxon>Acholeplasmatales</taxon>
        <taxon>Acholeplasmataceae</taxon>
        <taxon>Peloplasma</taxon>
    </lineage>
</organism>
<reference evidence="1" key="1">
    <citation type="submission" date="2023-05" db="EMBL/GenBank/DDBJ databases">
        <title>Mariniplasma microaerophilum sp. nov., a novel anaerobic mollicute isolated from terrestrial mud volcano, Taman Peninsula, Russia.</title>
        <authorList>
            <person name="Khomyakova M.A."/>
            <person name="Merkel A.Y."/>
            <person name="Slobodkin A.I."/>
        </authorList>
    </citation>
    <scope>NUCLEOTIDE SEQUENCE</scope>
    <source>
        <strain evidence="1">M4Ah</strain>
    </source>
</reference>